<organism evidence="1 2">
    <name type="scientific">Laspinema palackyanum D2a</name>
    <dbReference type="NCBI Taxonomy" id="2953684"/>
    <lineage>
        <taxon>Bacteria</taxon>
        <taxon>Bacillati</taxon>
        <taxon>Cyanobacteriota</taxon>
        <taxon>Cyanophyceae</taxon>
        <taxon>Oscillatoriophycideae</taxon>
        <taxon>Oscillatoriales</taxon>
        <taxon>Laspinemataceae</taxon>
        <taxon>Laspinema</taxon>
        <taxon>Laspinema palackyanum</taxon>
    </lineage>
</organism>
<gene>
    <name evidence="1" type="ORF">NG799_23400</name>
</gene>
<sequence>MKISSILISLGLALLLVLTAPALPWGPTPMPGNYLAIASPIPSPCANVTTIHNDALELHYSPDCLEQKLHLSQLLQRLEPIIAEKTRNKITVSNLNYALIPEGIHLQGDVLVNLKAIPGSVPVSVAQDLSLSIKDGYLYVKAGETDLESSKLVIKSSQGKITQKIEQELARFNGKRLDEFVALNHLNTLAEPIGIGSNAVDFVIQSIENKLNLSLDETGLTLGVQFR</sequence>
<proteinExistence type="predicted"/>
<dbReference type="EMBL" id="JAMXFF010000046">
    <property type="protein sequence ID" value="MCT7969267.1"/>
    <property type="molecule type" value="Genomic_DNA"/>
</dbReference>
<dbReference type="RefSeq" id="WP_368008739.1">
    <property type="nucleotide sequence ID" value="NZ_JAMXFF010000046.1"/>
</dbReference>
<evidence type="ECO:0000313" key="1">
    <source>
        <dbReference type="EMBL" id="MCT7969267.1"/>
    </source>
</evidence>
<evidence type="ECO:0008006" key="3">
    <source>
        <dbReference type="Google" id="ProtNLM"/>
    </source>
</evidence>
<protein>
    <recommendedName>
        <fullName evidence="3">DUF2993 domain-containing protein</fullName>
    </recommendedName>
</protein>
<keyword evidence="2" id="KW-1185">Reference proteome</keyword>
<comment type="caution">
    <text evidence="1">The sequence shown here is derived from an EMBL/GenBank/DDBJ whole genome shotgun (WGS) entry which is preliminary data.</text>
</comment>
<accession>A0ABT2MWY0</accession>
<dbReference type="Proteomes" id="UP001525890">
    <property type="component" value="Unassembled WGS sequence"/>
</dbReference>
<evidence type="ECO:0000313" key="2">
    <source>
        <dbReference type="Proteomes" id="UP001525890"/>
    </source>
</evidence>
<reference evidence="1 2" key="1">
    <citation type="journal article" date="2022" name="Front. Microbiol.">
        <title>High genomic differentiation and limited gene flow indicate recent cryptic speciation within the genus Laspinema (cyanobacteria).</title>
        <authorList>
            <person name="Stanojkovic A."/>
            <person name="Skoupy S."/>
            <person name="Skaloud P."/>
            <person name="Dvorak P."/>
        </authorList>
    </citation>
    <scope>NUCLEOTIDE SEQUENCE [LARGE SCALE GENOMIC DNA]</scope>
    <source>
        <strain evidence="1 2">D2a</strain>
    </source>
</reference>
<name>A0ABT2MWY0_9CYAN</name>